<feature type="region of interest" description="Disordered" evidence="1">
    <location>
        <begin position="1"/>
        <end position="371"/>
    </location>
</feature>
<feature type="region of interest" description="Disordered" evidence="1">
    <location>
        <begin position="448"/>
        <end position="505"/>
    </location>
</feature>
<dbReference type="RefSeq" id="XP_033383803.1">
    <property type="nucleotide sequence ID" value="XM_033527802.1"/>
</dbReference>
<dbReference type="Proteomes" id="UP000799778">
    <property type="component" value="Unassembled WGS sequence"/>
</dbReference>
<feature type="compositionally biased region" description="Basic and acidic residues" evidence="1">
    <location>
        <begin position="247"/>
        <end position="269"/>
    </location>
</feature>
<evidence type="ECO:0000313" key="2">
    <source>
        <dbReference type="EMBL" id="KAF2015464.1"/>
    </source>
</evidence>
<evidence type="ECO:0000256" key="1">
    <source>
        <dbReference type="SAM" id="MobiDB-lite"/>
    </source>
</evidence>
<dbReference type="GO" id="GO:0006364">
    <property type="term" value="P:rRNA processing"/>
    <property type="evidence" value="ECO:0007669"/>
    <property type="project" value="InterPro"/>
</dbReference>
<feature type="compositionally biased region" description="Low complexity" evidence="1">
    <location>
        <begin position="186"/>
        <end position="197"/>
    </location>
</feature>
<name>A0A6A5XT91_9PLEO</name>
<dbReference type="GeneID" id="54285199"/>
<feature type="compositionally biased region" description="Basic and acidic residues" evidence="1">
    <location>
        <begin position="111"/>
        <end position="125"/>
    </location>
</feature>
<evidence type="ECO:0000313" key="3">
    <source>
        <dbReference type="Proteomes" id="UP000799778"/>
    </source>
</evidence>
<dbReference type="InterPro" id="IPR013268">
    <property type="entry name" value="UTP16"/>
</dbReference>
<proteinExistence type="predicted"/>
<dbReference type="GO" id="GO:0030515">
    <property type="term" value="F:snoRNA binding"/>
    <property type="evidence" value="ECO:0007669"/>
    <property type="project" value="InterPro"/>
</dbReference>
<protein>
    <submittedName>
        <fullName evidence="2">Uncharacterized protein</fullName>
    </submittedName>
</protein>
<feature type="compositionally biased region" description="Polar residues" evidence="1">
    <location>
        <begin position="40"/>
        <end position="57"/>
    </location>
</feature>
<accession>A0A6A5XT91</accession>
<feature type="compositionally biased region" description="Basic and acidic residues" evidence="1">
    <location>
        <begin position="355"/>
        <end position="367"/>
    </location>
</feature>
<dbReference type="OrthoDB" id="5423707at2759"/>
<organism evidence="2 3">
    <name type="scientific">Aaosphaeria arxii CBS 175.79</name>
    <dbReference type="NCBI Taxonomy" id="1450172"/>
    <lineage>
        <taxon>Eukaryota</taxon>
        <taxon>Fungi</taxon>
        <taxon>Dikarya</taxon>
        <taxon>Ascomycota</taxon>
        <taxon>Pezizomycotina</taxon>
        <taxon>Dothideomycetes</taxon>
        <taxon>Pleosporomycetidae</taxon>
        <taxon>Pleosporales</taxon>
        <taxon>Pleosporales incertae sedis</taxon>
        <taxon>Aaosphaeria</taxon>
    </lineage>
</organism>
<feature type="compositionally biased region" description="Acidic residues" evidence="1">
    <location>
        <begin position="283"/>
        <end position="302"/>
    </location>
</feature>
<reference evidence="2" key="1">
    <citation type="journal article" date="2020" name="Stud. Mycol.">
        <title>101 Dothideomycetes genomes: a test case for predicting lifestyles and emergence of pathogens.</title>
        <authorList>
            <person name="Haridas S."/>
            <person name="Albert R."/>
            <person name="Binder M."/>
            <person name="Bloem J."/>
            <person name="Labutti K."/>
            <person name="Salamov A."/>
            <person name="Andreopoulos B."/>
            <person name="Baker S."/>
            <person name="Barry K."/>
            <person name="Bills G."/>
            <person name="Bluhm B."/>
            <person name="Cannon C."/>
            <person name="Castanera R."/>
            <person name="Culley D."/>
            <person name="Daum C."/>
            <person name="Ezra D."/>
            <person name="Gonzalez J."/>
            <person name="Henrissat B."/>
            <person name="Kuo A."/>
            <person name="Liang C."/>
            <person name="Lipzen A."/>
            <person name="Lutzoni F."/>
            <person name="Magnuson J."/>
            <person name="Mondo S."/>
            <person name="Nolan M."/>
            <person name="Ohm R."/>
            <person name="Pangilinan J."/>
            <person name="Park H.-J."/>
            <person name="Ramirez L."/>
            <person name="Alfaro M."/>
            <person name="Sun H."/>
            <person name="Tritt A."/>
            <person name="Yoshinaga Y."/>
            <person name="Zwiers L.-H."/>
            <person name="Turgeon B."/>
            <person name="Goodwin S."/>
            <person name="Spatafora J."/>
            <person name="Crous P."/>
            <person name="Grigoriev I."/>
        </authorList>
    </citation>
    <scope>NUCLEOTIDE SEQUENCE</scope>
    <source>
        <strain evidence="2">CBS 175.79</strain>
    </source>
</reference>
<dbReference type="EMBL" id="ML978069">
    <property type="protein sequence ID" value="KAF2015464.1"/>
    <property type="molecule type" value="Genomic_DNA"/>
</dbReference>
<keyword evidence="3" id="KW-1185">Reference proteome</keyword>
<dbReference type="Pfam" id="PF08297">
    <property type="entry name" value="U3_snoRNA_assoc"/>
    <property type="match status" value="1"/>
</dbReference>
<gene>
    <name evidence="2" type="ORF">BU24DRAFT_421768</name>
</gene>
<sequence>MFNKVFNTAKRILSRSPSVQDVREEVKKAPPTSHGASDEMVTSTRRGPVTPQGSASKTKGKRELDAHDTPTVSKKRRTSIINEEDAAHKESTTADDEQNAVDTAEPTEALPLREKHQKEEDGEPRRSRRLRHSSPPSALEVAAEINQAATPMSSKEDAFYTPATHKKGSVFETPASVLPDKEGSVTPKAKPASSTKKSSGKRSQQAKAPEETPTARRSKASIPDEVPSSTWEGEETEEAISTQESKAGQEAETKKSHVRFGSEEPHQEEGAVSLDITAQQPVVEEEAHDDEEEDSDSDEAPEEITASSAITKVKAVEAEAAKAFKAQQERERARKQERAERMAEEQAQKRKRLEKRASEYAKVEARKQSYSKRTGLDIDASNLPALLPASLLEAAGDVRPPTPPAEIPGKSAEEIRKENLSRHIKFAEQSQKRVKDLKKGSLSVRVLDRQNGALAPKSNKNGKNVREQWLKGREQEKRNKGGKRKVDTRKMQRRPFGGSFLRDED</sequence>
<feature type="compositionally biased region" description="Basic and acidic residues" evidence="1">
    <location>
        <begin position="314"/>
        <end position="348"/>
    </location>
</feature>
<feature type="compositionally biased region" description="Basic and acidic residues" evidence="1">
    <location>
        <begin position="464"/>
        <end position="490"/>
    </location>
</feature>
<dbReference type="AlphaFoldDB" id="A0A6A5XT91"/>